<organism evidence="3 4">
    <name type="scientific">Rhodanobacter geophilus</name>
    <dbReference type="NCBI Taxonomy" id="3162488"/>
    <lineage>
        <taxon>Bacteria</taxon>
        <taxon>Pseudomonadati</taxon>
        <taxon>Pseudomonadota</taxon>
        <taxon>Gammaproteobacteria</taxon>
        <taxon>Lysobacterales</taxon>
        <taxon>Rhodanobacteraceae</taxon>
        <taxon>Rhodanobacter</taxon>
    </lineage>
</organism>
<dbReference type="SUPFAM" id="SSF82171">
    <property type="entry name" value="DPP6 N-terminal domain-like"/>
    <property type="match status" value="1"/>
</dbReference>
<name>A0ABV3QU28_9GAMM</name>
<dbReference type="EMBL" id="JBFOHL010000020">
    <property type="protein sequence ID" value="MEW9625811.1"/>
    <property type="molecule type" value="Genomic_DNA"/>
</dbReference>
<gene>
    <name evidence="3" type="ORF">ABQJ56_16425</name>
</gene>
<keyword evidence="2" id="KW-0732">Signal</keyword>
<evidence type="ECO:0000256" key="2">
    <source>
        <dbReference type="SAM" id="SignalP"/>
    </source>
</evidence>
<dbReference type="SUPFAM" id="SSF53474">
    <property type="entry name" value="alpha/beta-Hydrolases"/>
    <property type="match status" value="1"/>
</dbReference>
<dbReference type="InterPro" id="IPR053536">
    <property type="entry name" value="Lasso_peptide_isopeptidase"/>
</dbReference>
<reference evidence="3 4" key="1">
    <citation type="submission" date="2024-06" db="EMBL/GenBank/DDBJ databases">
        <authorList>
            <person name="Woo H."/>
        </authorList>
    </citation>
    <scope>NUCLEOTIDE SEQUENCE [LARGE SCALE GENOMIC DNA]</scope>
    <source>
        <strain evidence="3 4">S2-g</strain>
    </source>
</reference>
<dbReference type="InterPro" id="IPR029058">
    <property type="entry name" value="AB_hydrolase_fold"/>
</dbReference>
<evidence type="ECO:0000313" key="4">
    <source>
        <dbReference type="Proteomes" id="UP001556170"/>
    </source>
</evidence>
<dbReference type="Pfam" id="PF07676">
    <property type="entry name" value="PD40"/>
    <property type="match status" value="1"/>
</dbReference>
<dbReference type="Gene3D" id="3.40.50.1820">
    <property type="entry name" value="alpha/beta hydrolase"/>
    <property type="match status" value="1"/>
</dbReference>
<dbReference type="Proteomes" id="UP001556170">
    <property type="component" value="Unassembled WGS sequence"/>
</dbReference>
<protein>
    <submittedName>
        <fullName evidence="3">Atxe2 family lasso peptide isopeptidase</fullName>
    </submittedName>
</protein>
<proteinExistence type="predicted"/>
<evidence type="ECO:0000313" key="3">
    <source>
        <dbReference type="EMBL" id="MEW9625811.1"/>
    </source>
</evidence>
<sequence length="711" mass="77701">MKLVAIPLMLLGGMAGLHAREPISPRRLIEVVDISGPVVSPDGRFLAFRTEQAAVERNTYDSEWYTQAMDGNTPAHRVGEGGVPLRSSAGLSLPAHAVWSPDGRWIYYRALMDGIVSVWRAAADGSGAKQVTIDPADVRDFSLSGDGGTLRYSVGATRAEVIAAEQSEYEHGIHVDSSVPVGQGNLFHSGDVGGRLVTQRLDVKGDGFARVPLLSDMPDRWKAIDLATGKTRDLAPSEVPSPVTIASVLPEGVPRPWRYALDAANHRVALLTRVGEQGDMVRKPNVELSAVLGKPARPIKCQAKLCVDKAISGVQWRPGGDEVVFTVTDPAEGMAQSIYRWNVKSGEVTQVVRSAGLLNDGQRYGLEDVGCGMSSAALACVAADANHPPRVERVDLETGKRQVLFDPNAALAADVAAGTPVKLLRWKDASGRLFTGQFFAARRTGNGPPPLFVAYYLCPGFLRSGYGGEWPLATFAEQGISALCINYGPFYFDAVRRYDEGLSAVKSAVDMLASSREIDRTRVGMGELSFGTEVTMWTAFNSDLLAATSITGAVLSQSMYLDGSLKGKEFISRARKVWQLGSLDETPQQWHRIGLQFNLGKMRVPVLMQVPEQEYEWLLDSAIPLMLEHKADLYVFPSAPHFKFQPKQLLAANERNVDWFRFWLQGYEDPDPEKRGQYALWREMKAHVSSRGDGIADRHANRPGDAPNSRP</sequence>
<feature type="chain" id="PRO_5045100281" evidence="2">
    <location>
        <begin position="20"/>
        <end position="711"/>
    </location>
</feature>
<comment type="caution">
    <text evidence="3">The sequence shown here is derived from an EMBL/GenBank/DDBJ whole genome shotgun (WGS) entry which is preliminary data.</text>
</comment>
<dbReference type="NCBIfam" id="NF033523">
    <property type="entry name" value="lasso_peptidase"/>
    <property type="match status" value="1"/>
</dbReference>
<keyword evidence="4" id="KW-1185">Reference proteome</keyword>
<accession>A0ABV3QU28</accession>
<feature type="signal peptide" evidence="2">
    <location>
        <begin position="1"/>
        <end position="19"/>
    </location>
</feature>
<dbReference type="InterPro" id="IPR011659">
    <property type="entry name" value="WD40"/>
</dbReference>
<dbReference type="RefSeq" id="WP_367846101.1">
    <property type="nucleotide sequence ID" value="NZ_JBFOHL010000020.1"/>
</dbReference>
<feature type="region of interest" description="Disordered" evidence="1">
    <location>
        <begin position="688"/>
        <end position="711"/>
    </location>
</feature>
<dbReference type="Gene3D" id="2.120.10.30">
    <property type="entry name" value="TolB, C-terminal domain"/>
    <property type="match status" value="1"/>
</dbReference>
<dbReference type="InterPro" id="IPR011042">
    <property type="entry name" value="6-blade_b-propeller_TolB-like"/>
</dbReference>
<evidence type="ECO:0000256" key="1">
    <source>
        <dbReference type="SAM" id="MobiDB-lite"/>
    </source>
</evidence>